<dbReference type="AlphaFoldDB" id="A0A6G0WRN3"/>
<protein>
    <recommendedName>
        <fullName evidence="1">SET domain-containing protein</fullName>
    </recommendedName>
</protein>
<organism evidence="2 3">
    <name type="scientific">Aphanomyces euteiches</name>
    <dbReference type="NCBI Taxonomy" id="100861"/>
    <lineage>
        <taxon>Eukaryota</taxon>
        <taxon>Sar</taxon>
        <taxon>Stramenopiles</taxon>
        <taxon>Oomycota</taxon>
        <taxon>Saprolegniomycetes</taxon>
        <taxon>Saprolegniales</taxon>
        <taxon>Verrucalvaceae</taxon>
        <taxon>Aphanomyces</taxon>
    </lineage>
</organism>
<dbReference type="VEuPathDB" id="FungiDB:AeMF1_003959"/>
<name>A0A6G0WRN3_9STRA</name>
<evidence type="ECO:0000313" key="2">
    <source>
        <dbReference type="EMBL" id="KAF0730105.1"/>
    </source>
</evidence>
<keyword evidence="3" id="KW-1185">Reference proteome</keyword>
<dbReference type="InterPro" id="IPR046341">
    <property type="entry name" value="SET_dom_sf"/>
</dbReference>
<evidence type="ECO:0000313" key="3">
    <source>
        <dbReference type="Proteomes" id="UP000481153"/>
    </source>
</evidence>
<dbReference type="SUPFAM" id="SSF82199">
    <property type="entry name" value="SET domain"/>
    <property type="match status" value="1"/>
</dbReference>
<accession>A0A6G0WRN3</accession>
<dbReference type="InterPro" id="IPR001214">
    <property type="entry name" value="SET_dom"/>
</dbReference>
<comment type="caution">
    <text evidence="2">The sequence shown here is derived from an EMBL/GenBank/DDBJ whole genome shotgun (WGS) entry which is preliminary data.</text>
</comment>
<dbReference type="GO" id="GO:0003690">
    <property type="term" value="F:double-stranded DNA binding"/>
    <property type="evidence" value="ECO:0007669"/>
    <property type="project" value="TreeGrafter"/>
</dbReference>
<gene>
    <name evidence="2" type="ORF">Ae201684_012400</name>
</gene>
<dbReference type="Proteomes" id="UP000481153">
    <property type="component" value="Unassembled WGS sequence"/>
</dbReference>
<dbReference type="GO" id="GO:0042054">
    <property type="term" value="F:histone methyltransferase activity"/>
    <property type="evidence" value="ECO:0007669"/>
    <property type="project" value="TreeGrafter"/>
</dbReference>
<reference evidence="2 3" key="1">
    <citation type="submission" date="2019-07" db="EMBL/GenBank/DDBJ databases">
        <title>Genomics analysis of Aphanomyces spp. identifies a new class of oomycete effector associated with host adaptation.</title>
        <authorList>
            <person name="Gaulin E."/>
        </authorList>
    </citation>
    <scope>NUCLEOTIDE SEQUENCE [LARGE SCALE GENOMIC DNA]</scope>
    <source>
        <strain evidence="2 3">ATCC 201684</strain>
    </source>
</reference>
<dbReference type="PANTHER" id="PTHR45660">
    <property type="entry name" value="HISTONE-LYSINE N-METHYLTRANSFERASE SETMAR"/>
    <property type="match status" value="1"/>
</dbReference>
<dbReference type="SMART" id="SM00317">
    <property type="entry name" value="SET"/>
    <property type="match status" value="1"/>
</dbReference>
<dbReference type="Pfam" id="PF00856">
    <property type="entry name" value="SET"/>
    <property type="match status" value="1"/>
</dbReference>
<dbReference type="PANTHER" id="PTHR45660:SF13">
    <property type="entry name" value="HISTONE-LYSINE N-METHYLTRANSFERASE SETMAR"/>
    <property type="match status" value="1"/>
</dbReference>
<proteinExistence type="predicted"/>
<dbReference type="InterPro" id="IPR051357">
    <property type="entry name" value="H3K9_HMTase_SUVAR3-9"/>
</dbReference>
<feature type="domain" description="SET" evidence="1">
    <location>
        <begin position="101"/>
        <end position="217"/>
    </location>
</feature>
<sequence length="244" mass="27497">MSKKRKRERQQDPLVKIDAWRSIVGFLPRHALLNVSQCSKALDSTVRDHHRSVQADLSCGIEDLPVPVENSIDDERYPSGFVYGCATRGTTHLPEPLPRQVAVAVFKDRVKGWSLRAPEPIPPNTFIGEYVGRLVRTQDMDRSSTYIVSIREEASDVVWRTNVDARFVGNFTRFINHSCDPNARWETYRSRDSFCPRIHVLTLRHIQAGEEITVDYGLAHGLGASKCGCQSPNCGGFLPFDSTL</sequence>
<dbReference type="Gene3D" id="2.170.270.10">
    <property type="entry name" value="SET domain"/>
    <property type="match status" value="1"/>
</dbReference>
<dbReference type="EMBL" id="VJMJ01000156">
    <property type="protein sequence ID" value="KAF0730105.1"/>
    <property type="molecule type" value="Genomic_DNA"/>
</dbReference>
<dbReference type="PROSITE" id="PS50280">
    <property type="entry name" value="SET"/>
    <property type="match status" value="1"/>
</dbReference>
<evidence type="ECO:0000259" key="1">
    <source>
        <dbReference type="PROSITE" id="PS50280"/>
    </source>
</evidence>